<gene>
    <name evidence="2" type="ORF">TVAG_264230</name>
</gene>
<dbReference type="KEGG" id="tva:4754069"/>
<dbReference type="VEuPathDB" id="TrichDB:TVAGG3_1007940"/>
<dbReference type="EMBL" id="DS113765">
    <property type="protein sequence ID" value="EAX96299.1"/>
    <property type="molecule type" value="Genomic_DNA"/>
</dbReference>
<evidence type="ECO:0000256" key="1">
    <source>
        <dbReference type="SAM" id="MobiDB-lite"/>
    </source>
</evidence>
<evidence type="ECO:0000313" key="3">
    <source>
        <dbReference type="Proteomes" id="UP000001542"/>
    </source>
</evidence>
<dbReference type="Proteomes" id="UP000001542">
    <property type="component" value="Unassembled WGS sequence"/>
</dbReference>
<feature type="region of interest" description="Disordered" evidence="1">
    <location>
        <begin position="47"/>
        <end position="66"/>
    </location>
</feature>
<reference evidence="2" key="1">
    <citation type="submission" date="2006-10" db="EMBL/GenBank/DDBJ databases">
        <authorList>
            <person name="Amadeo P."/>
            <person name="Zhao Q."/>
            <person name="Wortman J."/>
            <person name="Fraser-Liggett C."/>
            <person name="Carlton J."/>
        </authorList>
    </citation>
    <scope>NUCLEOTIDE SEQUENCE</scope>
    <source>
        <strain evidence="2">G3</strain>
    </source>
</reference>
<accession>A2FFM0</accession>
<evidence type="ECO:0000313" key="2">
    <source>
        <dbReference type="EMBL" id="EAX96299.1"/>
    </source>
</evidence>
<dbReference type="InParanoid" id="A2FFM0"/>
<dbReference type="VEuPathDB" id="TrichDB:TVAG_264230"/>
<reference evidence="2" key="2">
    <citation type="journal article" date="2007" name="Science">
        <title>Draft genome sequence of the sexually transmitted pathogen Trichomonas vaginalis.</title>
        <authorList>
            <person name="Carlton J.M."/>
            <person name="Hirt R.P."/>
            <person name="Silva J.C."/>
            <person name="Delcher A.L."/>
            <person name="Schatz M."/>
            <person name="Zhao Q."/>
            <person name="Wortman J.R."/>
            <person name="Bidwell S.L."/>
            <person name="Alsmark U.C.M."/>
            <person name="Besteiro S."/>
            <person name="Sicheritz-Ponten T."/>
            <person name="Noel C.J."/>
            <person name="Dacks J.B."/>
            <person name="Foster P.G."/>
            <person name="Simillion C."/>
            <person name="Van de Peer Y."/>
            <person name="Miranda-Saavedra D."/>
            <person name="Barton G.J."/>
            <person name="Westrop G.D."/>
            <person name="Mueller S."/>
            <person name="Dessi D."/>
            <person name="Fiori P.L."/>
            <person name="Ren Q."/>
            <person name="Paulsen I."/>
            <person name="Zhang H."/>
            <person name="Bastida-Corcuera F.D."/>
            <person name="Simoes-Barbosa A."/>
            <person name="Brown M.T."/>
            <person name="Hayes R.D."/>
            <person name="Mukherjee M."/>
            <person name="Okumura C.Y."/>
            <person name="Schneider R."/>
            <person name="Smith A.J."/>
            <person name="Vanacova S."/>
            <person name="Villalvazo M."/>
            <person name="Haas B.J."/>
            <person name="Pertea M."/>
            <person name="Feldblyum T.V."/>
            <person name="Utterback T.R."/>
            <person name="Shu C.L."/>
            <person name="Osoegawa K."/>
            <person name="de Jong P.J."/>
            <person name="Hrdy I."/>
            <person name="Horvathova L."/>
            <person name="Zubacova Z."/>
            <person name="Dolezal P."/>
            <person name="Malik S.B."/>
            <person name="Logsdon J.M. Jr."/>
            <person name="Henze K."/>
            <person name="Gupta A."/>
            <person name="Wang C.C."/>
            <person name="Dunne R.L."/>
            <person name="Upcroft J.A."/>
            <person name="Upcroft P."/>
            <person name="White O."/>
            <person name="Salzberg S.L."/>
            <person name="Tang P."/>
            <person name="Chiu C.-H."/>
            <person name="Lee Y.-S."/>
            <person name="Embley T.M."/>
            <person name="Coombs G.H."/>
            <person name="Mottram J.C."/>
            <person name="Tachezy J."/>
            <person name="Fraser-Liggett C.M."/>
            <person name="Johnson P.J."/>
        </authorList>
    </citation>
    <scope>NUCLEOTIDE SEQUENCE [LARGE SCALE GENOMIC DNA]</scope>
    <source>
        <strain evidence="2">G3</strain>
    </source>
</reference>
<proteinExistence type="predicted"/>
<keyword evidence="3" id="KW-1185">Reference proteome</keyword>
<sequence>MNLPQTSTSEFTEETPNDVPLIPLEPNIQIKDSSADTVDMQPISYRIHSGRPDGNALNSSREPKSQEPVINKSCCCILL</sequence>
<organism evidence="2 3">
    <name type="scientific">Trichomonas vaginalis (strain ATCC PRA-98 / G3)</name>
    <dbReference type="NCBI Taxonomy" id="412133"/>
    <lineage>
        <taxon>Eukaryota</taxon>
        <taxon>Metamonada</taxon>
        <taxon>Parabasalia</taxon>
        <taxon>Trichomonadida</taxon>
        <taxon>Trichomonadidae</taxon>
        <taxon>Trichomonas</taxon>
    </lineage>
</organism>
<feature type="compositionally biased region" description="Polar residues" evidence="1">
    <location>
        <begin position="1"/>
        <end position="10"/>
    </location>
</feature>
<protein>
    <submittedName>
        <fullName evidence="2">Uncharacterized protein</fullName>
    </submittedName>
</protein>
<dbReference type="AlphaFoldDB" id="A2FFM0"/>
<name>A2FFM0_TRIV3</name>
<feature type="region of interest" description="Disordered" evidence="1">
    <location>
        <begin position="1"/>
        <end position="23"/>
    </location>
</feature>
<dbReference type="RefSeq" id="XP_001309229.1">
    <property type="nucleotide sequence ID" value="XM_001309228.1"/>
</dbReference>